<feature type="domain" description="F-box" evidence="1">
    <location>
        <begin position="10"/>
        <end position="48"/>
    </location>
</feature>
<protein>
    <recommendedName>
        <fullName evidence="1">F-box domain-containing protein</fullName>
    </recommendedName>
</protein>
<gene>
    <name evidence="2" type="ORF">K432DRAFT_178132</name>
</gene>
<sequence length="66" mass="7946">MSENPHHSPLPRLPTELWLEILSHVRNTIHLWTTCRQVSTGFRYAVEKLFADKYIKKKTDSNWHWT</sequence>
<dbReference type="Proteomes" id="UP000250266">
    <property type="component" value="Unassembled WGS sequence"/>
</dbReference>
<dbReference type="Pfam" id="PF00646">
    <property type="entry name" value="F-box"/>
    <property type="match status" value="1"/>
</dbReference>
<evidence type="ECO:0000313" key="3">
    <source>
        <dbReference type="Proteomes" id="UP000250266"/>
    </source>
</evidence>
<reference evidence="2 3" key="1">
    <citation type="journal article" date="2016" name="Nat. Commun.">
        <title>Ectomycorrhizal ecology is imprinted in the genome of the dominant symbiotic fungus Cenococcum geophilum.</title>
        <authorList>
            <consortium name="DOE Joint Genome Institute"/>
            <person name="Peter M."/>
            <person name="Kohler A."/>
            <person name="Ohm R.A."/>
            <person name="Kuo A."/>
            <person name="Krutzmann J."/>
            <person name="Morin E."/>
            <person name="Arend M."/>
            <person name="Barry K.W."/>
            <person name="Binder M."/>
            <person name="Choi C."/>
            <person name="Clum A."/>
            <person name="Copeland A."/>
            <person name="Grisel N."/>
            <person name="Haridas S."/>
            <person name="Kipfer T."/>
            <person name="LaButti K."/>
            <person name="Lindquist E."/>
            <person name="Lipzen A."/>
            <person name="Maire R."/>
            <person name="Meier B."/>
            <person name="Mihaltcheva S."/>
            <person name="Molinier V."/>
            <person name="Murat C."/>
            <person name="Poggeler S."/>
            <person name="Quandt C.A."/>
            <person name="Sperisen C."/>
            <person name="Tritt A."/>
            <person name="Tisserant E."/>
            <person name="Crous P.W."/>
            <person name="Henrissat B."/>
            <person name="Nehls U."/>
            <person name="Egli S."/>
            <person name="Spatafora J.W."/>
            <person name="Grigoriev I.V."/>
            <person name="Martin F.M."/>
        </authorList>
    </citation>
    <scope>NUCLEOTIDE SEQUENCE [LARGE SCALE GENOMIC DNA]</scope>
    <source>
        <strain evidence="2 3">CBS 459.81</strain>
    </source>
</reference>
<dbReference type="SUPFAM" id="SSF81383">
    <property type="entry name" value="F-box domain"/>
    <property type="match status" value="1"/>
</dbReference>
<dbReference type="InterPro" id="IPR036047">
    <property type="entry name" value="F-box-like_dom_sf"/>
</dbReference>
<dbReference type="InterPro" id="IPR001810">
    <property type="entry name" value="F-box_dom"/>
</dbReference>
<name>A0A8E2JIN6_9PEZI</name>
<dbReference type="AlphaFoldDB" id="A0A8E2JIN6"/>
<proteinExistence type="predicted"/>
<accession>A0A8E2JIN6</accession>
<dbReference type="OrthoDB" id="3755437at2759"/>
<evidence type="ECO:0000313" key="2">
    <source>
        <dbReference type="EMBL" id="OCK83494.1"/>
    </source>
</evidence>
<dbReference type="EMBL" id="KV744859">
    <property type="protein sequence ID" value="OCK83494.1"/>
    <property type="molecule type" value="Genomic_DNA"/>
</dbReference>
<evidence type="ECO:0000259" key="1">
    <source>
        <dbReference type="Pfam" id="PF00646"/>
    </source>
</evidence>
<keyword evidence="3" id="KW-1185">Reference proteome</keyword>
<organism evidence="2 3">
    <name type="scientific">Lepidopterella palustris CBS 459.81</name>
    <dbReference type="NCBI Taxonomy" id="1314670"/>
    <lineage>
        <taxon>Eukaryota</taxon>
        <taxon>Fungi</taxon>
        <taxon>Dikarya</taxon>
        <taxon>Ascomycota</taxon>
        <taxon>Pezizomycotina</taxon>
        <taxon>Dothideomycetes</taxon>
        <taxon>Pleosporomycetidae</taxon>
        <taxon>Mytilinidiales</taxon>
        <taxon>Argynnaceae</taxon>
        <taxon>Lepidopterella</taxon>
    </lineage>
</organism>